<evidence type="ECO:0000313" key="3">
    <source>
        <dbReference type="RefSeq" id="XP_034245015.1"/>
    </source>
</evidence>
<dbReference type="GeneID" id="117647396"/>
<evidence type="ECO:0000313" key="2">
    <source>
        <dbReference type="Proteomes" id="UP000515158"/>
    </source>
</evidence>
<dbReference type="InParanoid" id="A0A6P8Z4I7"/>
<sequence>MLDRVPGGAAAAAVVGTRVTMAASWVRRVWATVRRHWDGAWGALCDRVLELPEVWSWTGPYEPLQQPAPAASHANVHSHSHSHGHSHGHSHNHSHGHSHRVAPGCAQQKQLSEQTIALVRANHHSKSA</sequence>
<protein>
    <submittedName>
        <fullName evidence="3">Urease accessory protein UreE-like</fullName>
    </submittedName>
</protein>
<keyword evidence="2" id="KW-1185">Reference proteome</keyword>
<accession>A0A6P8Z4I7</accession>
<dbReference type="RefSeq" id="XP_034245015.1">
    <property type="nucleotide sequence ID" value="XM_034389124.1"/>
</dbReference>
<evidence type="ECO:0000256" key="1">
    <source>
        <dbReference type="SAM" id="MobiDB-lite"/>
    </source>
</evidence>
<dbReference type="Proteomes" id="UP000515158">
    <property type="component" value="Unplaced"/>
</dbReference>
<name>A0A6P8Z4I7_THRPL</name>
<feature type="compositionally biased region" description="Basic residues" evidence="1">
    <location>
        <begin position="76"/>
        <end position="100"/>
    </location>
</feature>
<proteinExistence type="predicted"/>
<dbReference type="AlphaFoldDB" id="A0A6P8Z4I7"/>
<feature type="region of interest" description="Disordered" evidence="1">
    <location>
        <begin position="62"/>
        <end position="109"/>
    </location>
</feature>
<organism evidence="3">
    <name type="scientific">Thrips palmi</name>
    <name type="common">Melon thrips</name>
    <dbReference type="NCBI Taxonomy" id="161013"/>
    <lineage>
        <taxon>Eukaryota</taxon>
        <taxon>Metazoa</taxon>
        <taxon>Ecdysozoa</taxon>
        <taxon>Arthropoda</taxon>
        <taxon>Hexapoda</taxon>
        <taxon>Insecta</taxon>
        <taxon>Pterygota</taxon>
        <taxon>Neoptera</taxon>
        <taxon>Paraneoptera</taxon>
        <taxon>Thysanoptera</taxon>
        <taxon>Terebrantia</taxon>
        <taxon>Thripoidea</taxon>
        <taxon>Thripidae</taxon>
        <taxon>Thrips</taxon>
    </lineage>
</organism>
<gene>
    <name evidence="3" type="primary">LOC117647396</name>
</gene>
<reference evidence="3" key="1">
    <citation type="submission" date="2025-08" db="UniProtKB">
        <authorList>
            <consortium name="RefSeq"/>
        </authorList>
    </citation>
    <scope>IDENTIFICATION</scope>
    <source>
        <tissue evidence="3">Total insect</tissue>
    </source>
</reference>
<dbReference type="KEGG" id="tpal:117647396"/>